<dbReference type="Proteomes" id="UP000319383">
    <property type="component" value="Chromosome"/>
</dbReference>
<organism evidence="3 4">
    <name type="scientific">Symmachiella dynata</name>
    <dbReference type="NCBI Taxonomy" id="2527995"/>
    <lineage>
        <taxon>Bacteria</taxon>
        <taxon>Pseudomonadati</taxon>
        <taxon>Planctomycetota</taxon>
        <taxon>Planctomycetia</taxon>
        <taxon>Planctomycetales</taxon>
        <taxon>Planctomycetaceae</taxon>
        <taxon>Symmachiella</taxon>
    </lineage>
</organism>
<dbReference type="InterPro" id="IPR011992">
    <property type="entry name" value="EF-hand-dom_pair"/>
</dbReference>
<evidence type="ECO:0000313" key="3">
    <source>
        <dbReference type="EMBL" id="QDU43308.1"/>
    </source>
</evidence>
<dbReference type="AlphaFoldDB" id="A0A517ZLF9"/>
<name>A0A517ZLF9_9PLAN</name>
<dbReference type="KEGG" id="sdyn:Mal52_17800"/>
<dbReference type="PANTHER" id="PTHR35889:SF3">
    <property type="entry name" value="F-BOX DOMAIN-CONTAINING PROTEIN"/>
    <property type="match status" value="1"/>
</dbReference>
<keyword evidence="4" id="KW-1185">Reference proteome</keyword>
<feature type="domain" description="DUF1553" evidence="2">
    <location>
        <begin position="368"/>
        <end position="590"/>
    </location>
</feature>
<evidence type="ECO:0000259" key="1">
    <source>
        <dbReference type="Pfam" id="PF07583"/>
    </source>
</evidence>
<accession>A0A517ZLF9</accession>
<gene>
    <name evidence="3" type="ORF">Mal52_17800</name>
</gene>
<dbReference type="SUPFAM" id="SSF47473">
    <property type="entry name" value="EF-hand"/>
    <property type="match status" value="1"/>
</dbReference>
<protein>
    <recommendedName>
        <fullName evidence="5">EF hand</fullName>
    </recommendedName>
</protein>
<dbReference type="InterPro" id="IPR011444">
    <property type="entry name" value="DUF1549"/>
</dbReference>
<dbReference type="Pfam" id="PF07587">
    <property type="entry name" value="PSD1"/>
    <property type="match status" value="1"/>
</dbReference>
<dbReference type="Pfam" id="PF07583">
    <property type="entry name" value="PSCyt2"/>
    <property type="match status" value="1"/>
</dbReference>
<dbReference type="Gene3D" id="1.10.238.10">
    <property type="entry name" value="EF-hand"/>
    <property type="match status" value="1"/>
</dbReference>
<feature type="domain" description="DUF1549" evidence="1">
    <location>
        <begin position="45"/>
        <end position="229"/>
    </location>
</feature>
<evidence type="ECO:0008006" key="5">
    <source>
        <dbReference type="Google" id="ProtNLM"/>
    </source>
</evidence>
<dbReference type="EMBL" id="CP036276">
    <property type="protein sequence ID" value="QDU43308.1"/>
    <property type="molecule type" value="Genomic_DNA"/>
</dbReference>
<reference evidence="3 4" key="1">
    <citation type="submission" date="2019-02" db="EMBL/GenBank/DDBJ databases">
        <title>Deep-cultivation of Planctomycetes and their phenomic and genomic characterization uncovers novel biology.</title>
        <authorList>
            <person name="Wiegand S."/>
            <person name="Jogler M."/>
            <person name="Boedeker C."/>
            <person name="Pinto D."/>
            <person name="Vollmers J."/>
            <person name="Rivas-Marin E."/>
            <person name="Kohn T."/>
            <person name="Peeters S.H."/>
            <person name="Heuer A."/>
            <person name="Rast P."/>
            <person name="Oberbeckmann S."/>
            <person name="Bunk B."/>
            <person name="Jeske O."/>
            <person name="Meyerdierks A."/>
            <person name="Storesund J.E."/>
            <person name="Kallscheuer N."/>
            <person name="Luecker S."/>
            <person name="Lage O.M."/>
            <person name="Pohl T."/>
            <person name="Merkel B.J."/>
            <person name="Hornburger P."/>
            <person name="Mueller R.-W."/>
            <person name="Bruemmer F."/>
            <person name="Labrenz M."/>
            <person name="Spormann A.M."/>
            <person name="Op den Camp H."/>
            <person name="Overmann J."/>
            <person name="Amann R."/>
            <person name="Jetten M.S.M."/>
            <person name="Mascher T."/>
            <person name="Medema M.H."/>
            <person name="Devos D.P."/>
            <person name="Kaster A.-K."/>
            <person name="Ovreas L."/>
            <person name="Rohde M."/>
            <person name="Galperin M.Y."/>
            <person name="Jogler C."/>
        </authorList>
    </citation>
    <scope>NUCLEOTIDE SEQUENCE [LARGE SCALE GENOMIC DNA]</scope>
    <source>
        <strain evidence="3 4">Mal52</strain>
    </source>
</reference>
<proteinExistence type="predicted"/>
<evidence type="ECO:0000259" key="2">
    <source>
        <dbReference type="Pfam" id="PF07587"/>
    </source>
</evidence>
<sequence>MKFSTRSFVQRVAVLGLAAGLLSTLPVDLQAKNFKARKAVDVTQQIDQIIQQDLTATESQIAPTASDEDFLRRVTFDLTGTLPTPNDITLFGLDPNPEKRAELIERLLQSDEYANNWARYWRDVIFSRATDQRARLMIGTFEKWMAEQLRNGVSWDKITSELITATGSVREEGQTALMFAHQGNAEEIAAEASRIFLGIQIQCANCHDHPTDDWKREQFHQLAAFFPRVRVRVIKDSKPRTFEVVSYNRPDGAGPGRGLGQFQQNPGKLIRQLDKNRDGILTRDEVKRRKLLSRVFGRMLKLGDKNGDKGLSAEEIKNLPLPQANNRRRNSEYYMPDLDDPTSKGTRIDPAFFVAGQKPEVGLDDEARRNILARYVTIRDNPWFARAFVNRIWGELLGAGFTMPVDDMGPDRDIAYPEVLDALSDGFVGSGYDVRWLLRTITNSEAYQRRIRPVDPSGADPQFAAAIPMRMRSDQLYSALTRVLGLAEGPANANRRPVGYRRPAGPRAAFALTFGYDPSTPQADLTGTVPQALFLMNSPLVNSRVKAQGNTPLAKLLKTYSDDVDVLAELYLLVLAREPTETELTTCREYIAETGERGTAFEDILWSLINSTEFRTKR</sequence>
<evidence type="ECO:0000313" key="4">
    <source>
        <dbReference type="Proteomes" id="UP000319383"/>
    </source>
</evidence>
<dbReference type="RefSeq" id="WP_145375430.1">
    <property type="nucleotide sequence ID" value="NZ_CP036276.1"/>
</dbReference>
<dbReference type="PANTHER" id="PTHR35889">
    <property type="entry name" value="CYCLOINULO-OLIGOSACCHARIDE FRUCTANOTRANSFERASE-RELATED"/>
    <property type="match status" value="1"/>
</dbReference>
<dbReference type="InterPro" id="IPR022655">
    <property type="entry name" value="DUF1553"/>
</dbReference>